<dbReference type="EC" id="3.2.1.40" evidence="2"/>
<dbReference type="Pfam" id="PF08531">
    <property type="entry name" value="Bac_rhamnosid_N"/>
    <property type="match status" value="1"/>
</dbReference>
<feature type="chain" id="PRO_5047384169" description="alpha-L-rhamnosidase" evidence="4">
    <location>
        <begin position="24"/>
        <end position="904"/>
    </location>
</feature>
<dbReference type="Gene3D" id="2.60.40.10">
    <property type="entry name" value="Immunoglobulins"/>
    <property type="match status" value="1"/>
</dbReference>
<dbReference type="InterPro" id="IPR013737">
    <property type="entry name" value="Bac_rhamnosid_N"/>
</dbReference>
<dbReference type="Pfam" id="PF25788">
    <property type="entry name" value="Ig_Rha78A_N"/>
    <property type="match status" value="1"/>
</dbReference>
<dbReference type="Gene3D" id="2.60.120.260">
    <property type="entry name" value="Galactose-binding domain-like"/>
    <property type="match status" value="2"/>
</dbReference>
<evidence type="ECO:0000256" key="3">
    <source>
        <dbReference type="ARBA" id="ARBA00022801"/>
    </source>
</evidence>
<dbReference type="EMBL" id="JBHULC010000021">
    <property type="protein sequence ID" value="MFD2522607.1"/>
    <property type="molecule type" value="Genomic_DNA"/>
</dbReference>
<evidence type="ECO:0000256" key="1">
    <source>
        <dbReference type="ARBA" id="ARBA00001445"/>
    </source>
</evidence>
<comment type="caution">
    <text evidence="9">The sequence shown here is derived from an EMBL/GenBank/DDBJ whole genome shotgun (WGS) entry which is preliminary data.</text>
</comment>
<dbReference type="InterPro" id="IPR012341">
    <property type="entry name" value="6hp_glycosidase-like_sf"/>
</dbReference>
<dbReference type="SUPFAM" id="SSF48208">
    <property type="entry name" value="Six-hairpin glycosidases"/>
    <property type="match status" value="1"/>
</dbReference>
<evidence type="ECO:0000259" key="5">
    <source>
        <dbReference type="Pfam" id="PF05592"/>
    </source>
</evidence>
<feature type="domain" description="Alpha-L-rhamnosidase C-terminal" evidence="8">
    <location>
        <begin position="795"/>
        <end position="870"/>
    </location>
</feature>
<dbReference type="InterPro" id="IPR008979">
    <property type="entry name" value="Galactose-bd-like_sf"/>
</dbReference>
<keyword evidence="10" id="KW-1185">Reference proteome</keyword>
<evidence type="ECO:0000313" key="9">
    <source>
        <dbReference type="EMBL" id="MFD2522607.1"/>
    </source>
</evidence>
<organism evidence="9 10">
    <name type="scientific">Emticicia soli</name>
    <dbReference type="NCBI Taxonomy" id="2027878"/>
    <lineage>
        <taxon>Bacteria</taxon>
        <taxon>Pseudomonadati</taxon>
        <taxon>Bacteroidota</taxon>
        <taxon>Cytophagia</taxon>
        <taxon>Cytophagales</taxon>
        <taxon>Leadbetterellaceae</taxon>
        <taxon>Emticicia</taxon>
    </lineage>
</organism>
<feature type="signal peptide" evidence="4">
    <location>
        <begin position="1"/>
        <end position="23"/>
    </location>
</feature>
<evidence type="ECO:0000256" key="2">
    <source>
        <dbReference type="ARBA" id="ARBA00012652"/>
    </source>
</evidence>
<dbReference type="GO" id="GO:0016787">
    <property type="term" value="F:hydrolase activity"/>
    <property type="evidence" value="ECO:0007669"/>
    <property type="project" value="UniProtKB-KW"/>
</dbReference>
<dbReference type="PANTHER" id="PTHR33307">
    <property type="entry name" value="ALPHA-RHAMNOSIDASE (EUROFUNG)"/>
    <property type="match status" value="1"/>
</dbReference>
<keyword evidence="4" id="KW-0732">Signal</keyword>
<evidence type="ECO:0000259" key="8">
    <source>
        <dbReference type="Pfam" id="PF17390"/>
    </source>
</evidence>
<keyword evidence="3 9" id="KW-0378">Hydrolase</keyword>
<dbReference type="RefSeq" id="WP_340237605.1">
    <property type="nucleotide sequence ID" value="NZ_JBBEWC010000008.1"/>
</dbReference>
<dbReference type="InterPro" id="IPR035398">
    <property type="entry name" value="Bac_rhamnosid_C"/>
</dbReference>
<feature type="domain" description="Bacterial alpha-L-rhamnosidase N-terminal" evidence="6">
    <location>
        <begin position="169"/>
        <end position="341"/>
    </location>
</feature>
<evidence type="ECO:0000313" key="10">
    <source>
        <dbReference type="Proteomes" id="UP001597510"/>
    </source>
</evidence>
<dbReference type="Pfam" id="PF17389">
    <property type="entry name" value="Bac_rhamnosid6H"/>
    <property type="match status" value="1"/>
</dbReference>
<dbReference type="InterPro" id="IPR008902">
    <property type="entry name" value="Rhamnosid_concanavalin"/>
</dbReference>
<name>A0ABW5J992_9BACT</name>
<accession>A0ABW5J992</accession>
<evidence type="ECO:0000259" key="6">
    <source>
        <dbReference type="Pfam" id="PF08531"/>
    </source>
</evidence>
<reference evidence="10" key="1">
    <citation type="journal article" date="2019" name="Int. J. Syst. Evol. Microbiol.">
        <title>The Global Catalogue of Microorganisms (GCM) 10K type strain sequencing project: providing services to taxonomists for standard genome sequencing and annotation.</title>
        <authorList>
            <consortium name="The Broad Institute Genomics Platform"/>
            <consortium name="The Broad Institute Genome Sequencing Center for Infectious Disease"/>
            <person name="Wu L."/>
            <person name="Ma J."/>
        </authorList>
    </citation>
    <scope>NUCLEOTIDE SEQUENCE [LARGE SCALE GENOMIC DNA]</scope>
    <source>
        <strain evidence="10">KCTC 52344</strain>
    </source>
</reference>
<dbReference type="PANTHER" id="PTHR33307:SF6">
    <property type="entry name" value="ALPHA-RHAMNOSIDASE (EUROFUNG)-RELATED"/>
    <property type="match status" value="1"/>
</dbReference>
<evidence type="ECO:0000259" key="7">
    <source>
        <dbReference type="Pfam" id="PF17389"/>
    </source>
</evidence>
<evidence type="ECO:0000256" key="4">
    <source>
        <dbReference type="SAM" id="SignalP"/>
    </source>
</evidence>
<dbReference type="InterPro" id="IPR016007">
    <property type="entry name" value="Alpha_rhamnosid"/>
</dbReference>
<dbReference type="InterPro" id="IPR008928">
    <property type="entry name" value="6-hairpin_glycosidase_sf"/>
</dbReference>
<dbReference type="SUPFAM" id="SSF49785">
    <property type="entry name" value="Galactose-binding domain-like"/>
    <property type="match status" value="1"/>
</dbReference>
<feature type="domain" description="Alpha-L-rhamnosidase six-hairpin glycosidase" evidence="7">
    <location>
        <begin position="466"/>
        <end position="792"/>
    </location>
</feature>
<dbReference type="Pfam" id="PF17390">
    <property type="entry name" value="Bac_rhamnosid_C"/>
    <property type="match status" value="1"/>
</dbReference>
<feature type="domain" description="Alpha-L-rhamnosidase concanavalin-like" evidence="5">
    <location>
        <begin position="349"/>
        <end position="460"/>
    </location>
</feature>
<protein>
    <recommendedName>
        <fullName evidence="2">alpha-L-rhamnosidase</fullName>
        <ecNumber evidence="2">3.2.1.40</ecNumber>
    </recommendedName>
</protein>
<gene>
    <name evidence="9" type="ORF">ACFSR2_17045</name>
</gene>
<dbReference type="Pfam" id="PF05592">
    <property type="entry name" value="Bac_rhamnosid"/>
    <property type="match status" value="1"/>
</dbReference>
<dbReference type="Proteomes" id="UP001597510">
    <property type="component" value="Unassembled WGS sequence"/>
</dbReference>
<sequence length="904" mass="101775">MKYPIQFACLVFLLSICSIHSFAAPPIQADGLKCEYLKNPLGIDNPSPRFTWQIRDTRQGAKQVAYQLLVDTDSMKVVNEASSVWNTGRVNSGSNLAVYKGKALQPFTKYYWTVIVWDKDGVKATKAAVSSFEMGMMDMKNWKGAWISDSRDVNQKPAPYFRKSFSTTKKIKSARAYVAVGGLYELYINGQKIGNHRLDPMYTRFDRRTLYVTHDVTAALQDGKNAIGVLLGNGWYNHQSTAVWYFHEAPWRNRPTFCLDLRITYEDGSKEVIASGKNWKTDLSPVIFNSIYTAEHHDARLAQEGWNTPEFDDKEWKEVIFRAAPSQNIVAQAMAPVRNVEEIPAKSLKKLNDTTYLFDLGRNISGVSRLKIKGAAGTVVRLKHAERLYPNGFADMSNIDIHYRPTDNQDPFQVDIYTLSGKGEEVFMPHFNYKGFQYVELSSQQPIELSQESLTGYFMHSDVTPIGQVNTSNPTMNQIWWATNNAYLSNLFGYPTDCPQREKNGWTGDAHIASETGLYNFDAITVYEKWLADHRDEQQANGVLPSIIPTSGWGYEWGNGPDWTSTIAIIPWNVYLFYGDTKILADNYDNMKRYVDYIQTIAPNNLTTWGLGDWVPVKSKTPVEFTSSVYYFVDASIVSKTAKLLGKTADAEYYASLSQKIKHAINQKYLDREKGSYGSGVQTELSVPLQWGIVPDDMKTKVAASLAQRVQADNNHIDVGLLGTKAILNALSENGYADLAYTVASQETFPSWGWWIKNGATTLYENWPIDAKSDISMNHIMFGEIGAWLYKALGGIKPDENLPGFKNVLLEPHFVKDLAGFEAKHDSPYGTIVSSWKRTDDNVINYNFTIPANATATLRLNIAADQQVYENGKQLKGTVIKHEEGNKKTVVFILSAGAYGFEVR</sequence>
<dbReference type="Gene3D" id="1.50.10.10">
    <property type="match status" value="1"/>
</dbReference>
<comment type="catalytic activity">
    <reaction evidence="1">
        <text>Hydrolysis of terminal non-reducing alpha-L-rhamnose residues in alpha-L-rhamnosides.</text>
        <dbReference type="EC" id="3.2.1.40"/>
    </reaction>
</comment>
<dbReference type="PIRSF" id="PIRSF010631">
    <property type="entry name" value="A-rhamnsds"/>
    <property type="match status" value="1"/>
</dbReference>
<dbReference type="InterPro" id="IPR035396">
    <property type="entry name" value="Bac_rhamnosid6H"/>
</dbReference>
<proteinExistence type="predicted"/>
<dbReference type="InterPro" id="IPR013783">
    <property type="entry name" value="Ig-like_fold"/>
</dbReference>
<dbReference type="Gene3D" id="2.60.420.10">
    <property type="entry name" value="Maltose phosphorylase, domain 3"/>
    <property type="match status" value="1"/>
</dbReference>